<gene>
    <name evidence="9" type="ORF">LF543_04535</name>
</gene>
<reference evidence="9 10" key="1">
    <citation type="submission" date="2019-10" db="EMBL/GenBank/DDBJ databases">
        <title>Genome sequencing of Lactobacillus fructivorans.</title>
        <authorList>
            <person name="Kim K."/>
        </authorList>
    </citation>
    <scope>NUCLEOTIDE SEQUENCE [LARGE SCALE GENOMIC DNA]</scope>
    <source>
        <strain evidence="9 10">LF543</strain>
    </source>
</reference>
<dbReference type="Proteomes" id="UP000327194">
    <property type="component" value="Chromosome"/>
</dbReference>
<comment type="similarity">
    <text evidence="2">Belongs to the GSP F family.</text>
</comment>
<evidence type="ECO:0000256" key="4">
    <source>
        <dbReference type="ARBA" id="ARBA00022692"/>
    </source>
</evidence>
<feature type="domain" description="Type II secretion system protein GspF" evidence="8">
    <location>
        <begin position="24"/>
        <end position="140"/>
    </location>
</feature>
<dbReference type="Pfam" id="PF00482">
    <property type="entry name" value="T2SSF"/>
    <property type="match status" value="1"/>
</dbReference>
<evidence type="ECO:0000256" key="5">
    <source>
        <dbReference type="ARBA" id="ARBA00022989"/>
    </source>
</evidence>
<dbReference type="PANTHER" id="PTHR30012">
    <property type="entry name" value="GENERAL SECRETION PATHWAY PROTEIN"/>
    <property type="match status" value="1"/>
</dbReference>
<keyword evidence="5 7" id="KW-1133">Transmembrane helix</keyword>
<evidence type="ECO:0000256" key="3">
    <source>
        <dbReference type="ARBA" id="ARBA00022475"/>
    </source>
</evidence>
<comment type="subcellular location">
    <subcellularLocation>
        <location evidence="1">Cell membrane</location>
        <topology evidence="1">Multi-pass membrane protein</topology>
    </subcellularLocation>
</comment>
<evidence type="ECO:0000256" key="7">
    <source>
        <dbReference type="SAM" id="Phobius"/>
    </source>
</evidence>
<dbReference type="KEGG" id="lfv:LF543_04535"/>
<feature type="transmembrane region" description="Helical" evidence="7">
    <location>
        <begin position="116"/>
        <end position="138"/>
    </location>
</feature>
<sequence>MKKIGINIFTGKRISIKQQAFLFSTLGDLLSTGFSIHQSLEFVKVVSKRNQIIVNKIMHGLERGNNLPDSMKFFLSESIYYQLKIADEHGDLVNGMKEIGDFLKLRITQNEKIKAVVVYPIFLFLVLFSIIFAVKFLIMPKQLT</sequence>
<keyword evidence="3" id="KW-1003">Cell membrane</keyword>
<dbReference type="InterPro" id="IPR018076">
    <property type="entry name" value="T2SS_GspF_dom"/>
</dbReference>
<proteinExistence type="inferred from homology"/>
<dbReference type="Gene3D" id="1.20.81.30">
    <property type="entry name" value="Type II secretion system (T2SS), domain F"/>
    <property type="match status" value="1"/>
</dbReference>
<evidence type="ECO:0000313" key="9">
    <source>
        <dbReference type="EMBL" id="QFX92851.1"/>
    </source>
</evidence>
<dbReference type="GO" id="GO:0005886">
    <property type="term" value="C:plasma membrane"/>
    <property type="evidence" value="ECO:0007669"/>
    <property type="project" value="UniProtKB-SubCell"/>
</dbReference>
<evidence type="ECO:0000313" key="10">
    <source>
        <dbReference type="Proteomes" id="UP000327194"/>
    </source>
</evidence>
<protein>
    <recommendedName>
        <fullName evidence="8">Type II secretion system protein GspF domain-containing protein</fullName>
    </recommendedName>
</protein>
<evidence type="ECO:0000259" key="8">
    <source>
        <dbReference type="Pfam" id="PF00482"/>
    </source>
</evidence>
<accession>A0AAE6TWE7</accession>
<keyword evidence="4 7" id="KW-0812">Transmembrane</keyword>
<dbReference type="InterPro" id="IPR042094">
    <property type="entry name" value="T2SS_GspF_sf"/>
</dbReference>
<organism evidence="9 10">
    <name type="scientific">Fructilactobacillus fructivorans</name>
    <dbReference type="NCBI Taxonomy" id="1614"/>
    <lineage>
        <taxon>Bacteria</taxon>
        <taxon>Bacillati</taxon>
        <taxon>Bacillota</taxon>
        <taxon>Bacilli</taxon>
        <taxon>Lactobacillales</taxon>
        <taxon>Lactobacillaceae</taxon>
        <taxon>Fructilactobacillus</taxon>
    </lineage>
</organism>
<dbReference type="PANTHER" id="PTHR30012:SF0">
    <property type="entry name" value="TYPE II SECRETION SYSTEM PROTEIN F-RELATED"/>
    <property type="match status" value="1"/>
</dbReference>
<evidence type="ECO:0000256" key="1">
    <source>
        <dbReference type="ARBA" id="ARBA00004651"/>
    </source>
</evidence>
<evidence type="ECO:0000256" key="2">
    <source>
        <dbReference type="ARBA" id="ARBA00005745"/>
    </source>
</evidence>
<dbReference type="EMBL" id="CP045562">
    <property type="protein sequence ID" value="QFX92851.1"/>
    <property type="molecule type" value="Genomic_DNA"/>
</dbReference>
<dbReference type="AlphaFoldDB" id="A0AAE6TWE7"/>
<name>A0AAE6TWE7_9LACO</name>
<dbReference type="RefSeq" id="WP_029327130.1">
    <property type="nucleotide sequence ID" value="NZ_AZDS01000003.1"/>
</dbReference>
<keyword evidence="6 7" id="KW-0472">Membrane</keyword>
<dbReference type="InterPro" id="IPR003004">
    <property type="entry name" value="GspF/PilC"/>
</dbReference>
<evidence type="ECO:0000256" key="6">
    <source>
        <dbReference type="ARBA" id="ARBA00023136"/>
    </source>
</evidence>